<evidence type="ECO:0000256" key="1">
    <source>
        <dbReference type="ARBA" id="ARBA00023015"/>
    </source>
</evidence>
<dbReference type="RefSeq" id="WP_345431159.1">
    <property type="nucleotide sequence ID" value="NZ_BAABHK010000003.1"/>
</dbReference>
<dbReference type="InterPro" id="IPR014757">
    <property type="entry name" value="Tscrpt_reg_IclR_C"/>
</dbReference>
<dbReference type="SUPFAM" id="SSF46785">
    <property type="entry name" value="Winged helix' DNA-binding domain"/>
    <property type="match status" value="1"/>
</dbReference>
<keyword evidence="1" id="KW-0805">Transcription regulation</keyword>
<protein>
    <submittedName>
        <fullName evidence="6">IclR family transcriptional regulator</fullName>
    </submittedName>
</protein>
<dbReference type="Pfam" id="PF09339">
    <property type="entry name" value="HTH_IclR"/>
    <property type="match status" value="1"/>
</dbReference>
<keyword evidence="2" id="KW-0238">DNA-binding</keyword>
<dbReference type="Pfam" id="PF01614">
    <property type="entry name" value="IclR_C"/>
    <property type="match status" value="1"/>
</dbReference>
<dbReference type="InterPro" id="IPR036388">
    <property type="entry name" value="WH-like_DNA-bd_sf"/>
</dbReference>
<accession>A0ABP8U6J1</accession>
<comment type="caution">
    <text evidence="6">The sequence shown here is derived from an EMBL/GenBank/DDBJ whole genome shotgun (WGS) entry which is preliminary data.</text>
</comment>
<dbReference type="SUPFAM" id="SSF55781">
    <property type="entry name" value="GAF domain-like"/>
    <property type="match status" value="1"/>
</dbReference>
<dbReference type="EMBL" id="BAABHK010000003">
    <property type="protein sequence ID" value="GAA4625075.1"/>
    <property type="molecule type" value="Genomic_DNA"/>
</dbReference>
<keyword evidence="7" id="KW-1185">Reference proteome</keyword>
<dbReference type="Proteomes" id="UP001501442">
    <property type="component" value="Unassembled WGS sequence"/>
</dbReference>
<sequence>MSQSLARALRILVGLEKGPRSLDDLAGELGVHKTTVLRLLRTLEDERFVYRDGLHRFHLGARLFALADSALAQREIRAIAAPRLERLSRSTGQTVHLGVYEGGEVFYLDKHDSGQSIQMYSRVGLRVPLHCTALAKVLLADLPEERRREVARAIDYTRFTENTITDPASLLVELARVARQGYAVDDAEHETFITCVAAPVRDASGRVAAAVSISVPHVLLSRAEVLDLLPDLLTTARTISADCGYTEIEGNGHG</sequence>
<proteinExistence type="predicted"/>
<dbReference type="PROSITE" id="PS51078">
    <property type="entry name" value="ICLR_ED"/>
    <property type="match status" value="1"/>
</dbReference>
<organism evidence="6 7">
    <name type="scientific">Actinoallomurus vinaceus</name>
    <dbReference type="NCBI Taxonomy" id="1080074"/>
    <lineage>
        <taxon>Bacteria</taxon>
        <taxon>Bacillati</taxon>
        <taxon>Actinomycetota</taxon>
        <taxon>Actinomycetes</taxon>
        <taxon>Streptosporangiales</taxon>
        <taxon>Thermomonosporaceae</taxon>
        <taxon>Actinoallomurus</taxon>
    </lineage>
</organism>
<evidence type="ECO:0000313" key="7">
    <source>
        <dbReference type="Proteomes" id="UP001501442"/>
    </source>
</evidence>
<dbReference type="PANTHER" id="PTHR30136:SF24">
    <property type="entry name" value="HTH-TYPE TRANSCRIPTIONAL REPRESSOR ALLR"/>
    <property type="match status" value="1"/>
</dbReference>
<dbReference type="InterPro" id="IPR036390">
    <property type="entry name" value="WH_DNA-bd_sf"/>
</dbReference>
<dbReference type="Gene3D" id="3.30.450.40">
    <property type="match status" value="1"/>
</dbReference>
<feature type="domain" description="HTH iclR-type" evidence="4">
    <location>
        <begin position="2"/>
        <end position="61"/>
    </location>
</feature>
<evidence type="ECO:0000259" key="5">
    <source>
        <dbReference type="PROSITE" id="PS51078"/>
    </source>
</evidence>
<name>A0ABP8U6J1_9ACTN</name>
<evidence type="ECO:0000256" key="3">
    <source>
        <dbReference type="ARBA" id="ARBA00023163"/>
    </source>
</evidence>
<evidence type="ECO:0000256" key="2">
    <source>
        <dbReference type="ARBA" id="ARBA00023125"/>
    </source>
</evidence>
<dbReference type="InterPro" id="IPR029016">
    <property type="entry name" value="GAF-like_dom_sf"/>
</dbReference>
<dbReference type="SMART" id="SM00346">
    <property type="entry name" value="HTH_ICLR"/>
    <property type="match status" value="1"/>
</dbReference>
<gene>
    <name evidence="6" type="ORF">GCM10023196_027830</name>
</gene>
<feature type="domain" description="IclR-ED" evidence="5">
    <location>
        <begin position="62"/>
        <end position="245"/>
    </location>
</feature>
<evidence type="ECO:0000259" key="4">
    <source>
        <dbReference type="PROSITE" id="PS51077"/>
    </source>
</evidence>
<dbReference type="InterPro" id="IPR005471">
    <property type="entry name" value="Tscrpt_reg_IclR_N"/>
</dbReference>
<evidence type="ECO:0000313" key="6">
    <source>
        <dbReference type="EMBL" id="GAA4625075.1"/>
    </source>
</evidence>
<keyword evidence="3" id="KW-0804">Transcription</keyword>
<dbReference type="PANTHER" id="PTHR30136">
    <property type="entry name" value="HELIX-TURN-HELIX TRANSCRIPTIONAL REGULATOR, ICLR FAMILY"/>
    <property type="match status" value="1"/>
</dbReference>
<dbReference type="InterPro" id="IPR050707">
    <property type="entry name" value="HTH_MetabolicPath_Reg"/>
</dbReference>
<dbReference type="PROSITE" id="PS51077">
    <property type="entry name" value="HTH_ICLR"/>
    <property type="match status" value="1"/>
</dbReference>
<dbReference type="Gene3D" id="1.10.10.10">
    <property type="entry name" value="Winged helix-like DNA-binding domain superfamily/Winged helix DNA-binding domain"/>
    <property type="match status" value="1"/>
</dbReference>
<reference evidence="7" key="1">
    <citation type="journal article" date="2019" name="Int. J. Syst. Evol. Microbiol.">
        <title>The Global Catalogue of Microorganisms (GCM) 10K type strain sequencing project: providing services to taxonomists for standard genome sequencing and annotation.</title>
        <authorList>
            <consortium name="The Broad Institute Genomics Platform"/>
            <consortium name="The Broad Institute Genome Sequencing Center for Infectious Disease"/>
            <person name="Wu L."/>
            <person name="Ma J."/>
        </authorList>
    </citation>
    <scope>NUCLEOTIDE SEQUENCE [LARGE SCALE GENOMIC DNA]</scope>
    <source>
        <strain evidence="7">JCM 17939</strain>
    </source>
</reference>